<accession>A0A1W6ZD81</accession>
<dbReference type="RefSeq" id="WP_086078977.1">
    <property type="nucleotide sequence ID" value="NZ_CP021111.1"/>
</dbReference>
<proteinExistence type="predicted"/>
<organism evidence="1 2">
    <name type="scientific">Bordetella genomosp. 13</name>
    <dbReference type="NCBI Taxonomy" id="463040"/>
    <lineage>
        <taxon>Bacteria</taxon>
        <taxon>Pseudomonadati</taxon>
        <taxon>Pseudomonadota</taxon>
        <taxon>Betaproteobacteria</taxon>
        <taxon>Burkholderiales</taxon>
        <taxon>Alcaligenaceae</taxon>
        <taxon>Bordetella</taxon>
    </lineage>
</organism>
<gene>
    <name evidence="1" type="ORF">CAL15_12955</name>
</gene>
<dbReference type="KEGG" id="bgm:CAL15_12955"/>
<sequence>MNDLDRALEQYAFGLETLDRLNGFTPFAWNYYKERASRLHQLAVAAGFPPVSYLDVASRAMLMDIHEHPNQAKLQAIIQEGKS</sequence>
<dbReference type="AlphaFoldDB" id="A0A1W6ZD81"/>
<dbReference type="Proteomes" id="UP000194161">
    <property type="component" value="Chromosome"/>
</dbReference>
<reference evidence="1 2" key="1">
    <citation type="submission" date="2017-05" db="EMBL/GenBank/DDBJ databases">
        <title>Complete and WGS of Bordetella genogroups.</title>
        <authorList>
            <person name="Spilker T."/>
            <person name="LiPuma J."/>
        </authorList>
    </citation>
    <scope>NUCLEOTIDE SEQUENCE [LARGE SCALE GENOMIC DNA]</scope>
    <source>
        <strain evidence="1 2">AU7206</strain>
    </source>
</reference>
<dbReference type="STRING" id="463040.CAL15_12955"/>
<evidence type="ECO:0000313" key="2">
    <source>
        <dbReference type="Proteomes" id="UP000194161"/>
    </source>
</evidence>
<dbReference type="EMBL" id="CP021111">
    <property type="protein sequence ID" value="ARP95212.1"/>
    <property type="molecule type" value="Genomic_DNA"/>
</dbReference>
<keyword evidence="2" id="KW-1185">Reference proteome</keyword>
<name>A0A1W6ZD81_9BORD</name>
<protein>
    <submittedName>
        <fullName evidence="1">Uncharacterized protein</fullName>
    </submittedName>
</protein>
<evidence type="ECO:0000313" key="1">
    <source>
        <dbReference type="EMBL" id="ARP95212.1"/>
    </source>
</evidence>